<protein>
    <submittedName>
        <fullName evidence="1">Uncharacterized protein</fullName>
    </submittedName>
</protein>
<accession>A0A8U7N5W3</accession>
<organism evidence="1 2">
    <name type="scientific">Corvus moneduloides</name>
    <name type="common">New Caledonian crow</name>
    <dbReference type="NCBI Taxonomy" id="1196302"/>
    <lineage>
        <taxon>Eukaryota</taxon>
        <taxon>Metazoa</taxon>
        <taxon>Chordata</taxon>
        <taxon>Craniata</taxon>
        <taxon>Vertebrata</taxon>
        <taxon>Euteleostomi</taxon>
        <taxon>Archelosauria</taxon>
        <taxon>Archosauria</taxon>
        <taxon>Dinosauria</taxon>
        <taxon>Saurischia</taxon>
        <taxon>Theropoda</taxon>
        <taxon>Coelurosauria</taxon>
        <taxon>Aves</taxon>
        <taxon>Neognathae</taxon>
        <taxon>Neoaves</taxon>
        <taxon>Telluraves</taxon>
        <taxon>Australaves</taxon>
        <taxon>Passeriformes</taxon>
        <taxon>Corvoidea</taxon>
        <taxon>Corvidae</taxon>
        <taxon>Corvus</taxon>
    </lineage>
</organism>
<dbReference type="AlphaFoldDB" id="A0A8U7N5W3"/>
<reference evidence="1" key="3">
    <citation type="submission" date="2025-09" db="UniProtKB">
        <authorList>
            <consortium name="Ensembl"/>
        </authorList>
    </citation>
    <scope>IDENTIFICATION</scope>
</reference>
<reference evidence="2" key="1">
    <citation type="submission" date="2019-10" db="EMBL/GenBank/DDBJ databases">
        <title>Corvus moneduloides (New Caledonian crow) genome, bCorMon1, primary haplotype.</title>
        <authorList>
            <person name="Rutz C."/>
            <person name="Fungtammasan C."/>
            <person name="Mountcastle J."/>
            <person name="Formenti G."/>
            <person name="Chow W."/>
            <person name="Howe K."/>
            <person name="Steele M.P."/>
            <person name="Fernandes J."/>
            <person name="Gilbert M.T.P."/>
            <person name="Fedrigo O."/>
            <person name="Jarvis E.D."/>
            <person name="Gemmell N."/>
        </authorList>
    </citation>
    <scope>NUCLEOTIDE SEQUENCE [LARGE SCALE GENOMIC DNA]</scope>
</reference>
<name>A0A8U7N5W3_CORMO</name>
<dbReference type="Ensembl" id="ENSCMUT00000033775.1">
    <property type="protein sequence ID" value="ENSCMUP00000028526.1"/>
    <property type="gene ID" value="ENSCMUG00000017508.1"/>
</dbReference>
<evidence type="ECO:0000313" key="2">
    <source>
        <dbReference type="Proteomes" id="UP000694553"/>
    </source>
</evidence>
<evidence type="ECO:0000313" key="1">
    <source>
        <dbReference type="Ensembl" id="ENSCMUP00000028526.1"/>
    </source>
</evidence>
<dbReference type="Proteomes" id="UP000694553">
    <property type="component" value="Unassembled WGS sequence"/>
</dbReference>
<keyword evidence="2" id="KW-1185">Reference proteome</keyword>
<sequence>MAPKYLKTFLLIFITSKFKINHVWDKLQRKLTQSKIETEKLAFKPEFVLRNRPQDMLQSALRRRKDLLQELRVRALSGQKQQAGPSYLHIHCWCRFSVFLSFSSGAGQDLVLCCFGI</sequence>
<proteinExistence type="predicted"/>
<reference evidence="1" key="2">
    <citation type="submission" date="2025-08" db="UniProtKB">
        <authorList>
            <consortium name="Ensembl"/>
        </authorList>
    </citation>
    <scope>IDENTIFICATION</scope>
</reference>